<reference evidence="8" key="1">
    <citation type="journal article" date="2021" name="Arch. Microbiol.">
        <title>Methyloradius palustris gen. nov., sp. nov., a methanol-oxidizing bacterium isolated from snow.</title>
        <authorList>
            <person name="Miyadera T."/>
            <person name="Kojima H."/>
            <person name="Fukui M."/>
        </authorList>
    </citation>
    <scope>NUCLEOTIDE SEQUENCE</scope>
    <source>
        <strain evidence="8">Zm11</strain>
    </source>
</reference>
<evidence type="ECO:0000256" key="5">
    <source>
        <dbReference type="ARBA" id="ARBA00023002"/>
    </source>
</evidence>
<dbReference type="Proteomes" id="UP000826722">
    <property type="component" value="Chromosome"/>
</dbReference>
<evidence type="ECO:0000256" key="2">
    <source>
        <dbReference type="ARBA" id="ARBA00022516"/>
    </source>
</evidence>
<dbReference type="RefSeq" id="WP_221765481.1">
    <property type="nucleotide sequence ID" value="NZ_AP024110.1"/>
</dbReference>
<organism evidence="8 9">
    <name type="scientific">Methyloradius palustris</name>
    <dbReference type="NCBI Taxonomy" id="2778876"/>
    <lineage>
        <taxon>Bacteria</taxon>
        <taxon>Pseudomonadati</taxon>
        <taxon>Pseudomonadota</taxon>
        <taxon>Betaproteobacteria</taxon>
        <taxon>Nitrosomonadales</taxon>
        <taxon>Methylophilaceae</taxon>
        <taxon>Methyloradius</taxon>
    </lineage>
</organism>
<dbReference type="InterPro" id="IPR020904">
    <property type="entry name" value="Sc_DH/Rdtase_CS"/>
</dbReference>
<dbReference type="GO" id="GO:0030497">
    <property type="term" value="P:fatty acid elongation"/>
    <property type="evidence" value="ECO:0007669"/>
    <property type="project" value="TreeGrafter"/>
</dbReference>
<dbReference type="KEGG" id="mpau:ZMTM_12690"/>
<evidence type="ECO:0000256" key="6">
    <source>
        <dbReference type="ARBA" id="ARBA00023098"/>
    </source>
</evidence>
<accession>A0A8D5G0B4</accession>
<dbReference type="PIRSF" id="PIRSF000126">
    <property type="entry name" value="11-beta-HSD1"/>
    <property type="match status" value="1"/>
</dbReference>
<dbReference type="InterPro" id="IPR036291">
    <property type="entry name" value="NAD(P)-bd_dom_sf"/>
</dbReference>
<dbReference type="PANTHER" id="PTHR43086:SF2">
    <property type="entry name" value="HYDROXYSTEROID DEHYDROGENASE-LIKE PROTEIN 1"/>
    <property type="match status" value="1"/>
</dbReference>
<evidence type="ECO:0000256" key="3">
    <source>
        <dbReference type="ARBA" id="ARBA00022832"/>
    </source>
</evidence>
<evidence type="ECO:0000256" key="1">
    <source>
        <dbReference type="ARBA" id="ARBA00005194"/>
    </source>
</evidence>
<keyword evidence="5" id="KW-0560">Oxidoreductase</keyword>
<name>A0A8D5G0B4_9PROT</name>
<dbReference type="GO" id="GO:0016491">
    <property type="term" value="F:oxidoreductase activity"/>
    <property type="evidence" value="ECO:0007669"/>
    <property type="project" value="UniProtKB-KW"/>
</dbReference>
<comment type="pathway">
    <text evidence="1">Lipid metabolism; fatty acid biosynthesis.</text>
</comment>
<keyword evidence="6" id="KW-0443">Lipid metabolism</keyword>
<evidence type="ECO:0000313" key="9">
    <source>
        <dbReference type="Proteomes" id="UP000826722"/>
    </source>
</evidence>
<dbReference type="Pfam" id="PF00106">
    <property type="entry name" value="adh_short"/>
    <property type="match status" value="1"/>
</dbReference>
<protein>
    <submittedName>
        <fullName evidence="8">Short-chain dehydrogenase</fullName>
    </submittedName>
</protein>
<dbReference type="PROSITE" id="PS00061">
    <property type="entry name" value="ADH_SHORT"/>
    <property type="match status" value="1"/>
</dbReference>
<evidence type="ECO:0000256" key="4">
    <source>
        <dbReference type="ARBA" id="ARBA00022857"/>
    </source>
</evidence>
<dbReference type="PANTHER" id="PTHR43086">
    <property type="entry name" value="VERY-LONG-CHAIN 3-OXOOACYL-COA REDUCTASE"/>
    <property type="match status" value="1"/>
</dbReference>
<keyword evidence="4" id="KW-0521">NADP</keyword>
<keyword evidence="2" id="KW-0444">Lipid biosynthesis</keyword>
<dbReference type="PRINTS" id="PR00081">
    <property type="entry name" value="GDHRDH"/>
</dbReference>
<dbReference type="InterPro" id="IPR002347">
    <property type="entry name" value="SDR_fam"/>
</dbReference>
<dbReference type="Gene3D" id="3.40.50.720">
    <property type="entry name" value="NAD(P)-binding Rossmann-like Domain"/>
    <property type="match status" value="1"/>
</dbReference>
<evidence type="ECO:0000256" key="7">
    <source>
        <dbReference type="ARBA" id="ARBA00023160"/>
    </source>
</evidence>
<dbReference type="SUPFAM" id="SSF51735">
    <property type="entry name" value="NAD(P)-binding Rossmann-fold domains"/>
    <property type="match status" value="1"/>
</dbReference>
<evidence type="ECO:0000313" key="8">
    <source>
        <dbReference type="EMBL" id="BCM25010.1"/>
    </source>
</evidence>
<keyword evidence="9" id="KW-1185">Reference proteome</keyword>
<keyword evidence="7" id="KW-0275">Fatty acid biosynthesis</keyword>
<dbReference type="EMBL" id="AP024110">
    <property type="protein sequence ID" value="BCM25010.1"/>
    <property type="molecule type" value="Genomic_DNA"/>
</dbReference>
<dbReference type="AlphaFoldDB" id="A0A8D5G0B4"/>
<sequence>MMNKYTKQQIAFQKKYGDWAIVTGASEGVGREMALSLAERGLNVVLVARRVELLERLSETIKKEFNVQTMVISADLSEISALKSLVQSTSALNIGLLIANAGYGTSGPLINADLQTELNMLDVNCRALLVLSHHYGKRFSTQKKGGIVLMSSIMAFQGVPNMANYAATKAYVQTLAEGLHIELAPYGVDVHASAPGPINTGFSTRSNLKMGAAAHPKTIASDTLNALGKSTTVRPGFLAKLLEYSLKLLPRWGRVRVMQLVTKGMMSH</sequence>
<gene>
    <name evidence="8" type="ORF">ZMTM_12690</name>
</gene>
<proteinExistence type="predicted"/>
<keyword evidence="3" id="KW-0276">Fatty acid metabolism</keyword>